<dbReference type="AlphaFoldDB" id="A0A061E202"/>
<dbReference type="OMA" id="GMEMKTP"/>
<dbReference type="HOGENOM" id="CLU_2363855_0_0_1"/>
<evidence type="ECO:0000313" key="4">
    <source>
        <dbReference type="Proteomes" id="UP000026915"/>
    </source>
</evidence>
<organism evidence="3 4">
    <name type="scientific">Theobroma cacao</name>
    <name type="common">Cacao</name>
    <name type="synonym">Cocoa</name>
    <dbReference type="NCBI Taxonomy" id="3641"/>
    <lineage>
        <taxon>Eukaryota</taxon>
        <taxon>Viridiplantae</taxon>
        <taxon>Streptophyta</taxon>
        <taxon>Embryophyta</taxon>
        <taxon>Tracheophyta</taxon>
        <taxon>Spermatophyta</taxon>
        <taxon>Magnoliopsida</taxon>
        <taxon>eudicotyledons</taxon>
        <taxon>Gunneridae</taxon>
        <taxon>Pentapetalae</taxon>
        <taxon>rosids</taxon>
        <taxon>malvids</taxon>
        <taxon>Malvales</taxon>
        <taxon>Malvaceae</taxon>
        <taxon>Byttnerioideae</taxon>
        <taxon>Theobroma</taxon>
    </lineage>
</organism>
<evidence type="ECO:0000256" key="1">
    <source>
        <dbReference type="SAM" id="MobiDB-lite"/>
    </source>
</evidence>
<evidence type="ECO:0000256" key="2">
    <source>
        <dbReference type="SAM" id="SignalP"/>
    </source>
</evidence>
<sequence length="96" mass="10209">MDGQGQVRAMNAVACLLLFLSILVISKTDAQSLRGLRFSSSHGVTEWGSSIQTMKRSGPSPSGPGHKSSESPSQGSTQGSGPRREEGFLHFSRVHP</sequence>
<accession>A0A061E202</accession>
<keyword evidence="2" id="KW-0732">Signal</keyword>
<dbReference type="Gramene" id="EOX98366">
    <property type="protein sequence ID" value="EOX98366"/>
    <property type="gene ID" value="TCM_007144"/>
</dbReference>
<proteinExistence type="predicted"/>
<feature type="region of interest" description="Disordered" evidence="1">
    <location>
        <begin position="39"/>
        <end position="96"/>
    </location>
</feature>
<dbReference type="InParanoid" id="A0A061E202"/>
<feature type="compositionally biased region" description="Low complexity" evidence="1">
    <location>
        <begin position="57"/>
        <end position="81"/>
    </location>
</feature>
<dbReference type="EMBL" id="CM001880">
    <property type="protein sequence ID" value="EOX98366.1"/>
    <property type="molecule type" value="Genomic_DNA"/>
</dbReference>
<feature type="compositionally biased region" description="Polar residues" evidence="1">
    <location>
        <begin position="39"/>
        <end position="55"/>
    </location>
</feature>
<feature type="signal peptide" evidence="2">
    <location>
        <begin position="1"/>
        <end position="30"/>
    </location>
</feature>
<name>A0A061E202_THECC</name>
<feature type="chain" id="PRO_5001596771" evidence="2">
    <location>
        <begin position="31"/>
        <end position="96"/>
    </location>
</feature>
<dbReference type="Proteomes" id="UP000026915">
    <property type="component" value="Chromosome 2"/>
</dbReference>
<evidence type="ECO:0000313" key="3">
    <source>
        <dbReference type="EMBL" id="EOX98366.1"/>
    </source>
</evidence>
<reference evidence="3 4" key="1">
    <citation type="journal article" date="2013" name="Genome Biol.">
        <title>The genome sequence of the most widely cultivated cacao type and its use to identify candidate genes regulating pod color.</title>
        <authorList>
            <person name="Motamayor J.C."/>
            <person name="Mockaitis K."/>
            <person name="Schmutz J."/>
            <person name="Haiminen N."/>
            <person name="Iii D.L."/>
            <person name="Cornejo O."/>
            <person name="Findley S.D."/>
            <person name="Zheng P."/>
            <person name="Utro F."/>
            <person name="Royaert S."/>
            <person name="Saski C."/>
            <person name="Jenkins J."/>
            <person name="Podicheti R."/>
            <person name="Zhao M."/>
            <person name="Scheffler B.E."/>
            <person name="Stack J.C."/>
            <person name="Feltus F.A."/>
            <person name="Mustiga G.M."/>
            <person name="Amores F."/>
            <person name="Phillips W."/>
            <person name="Marelli J.P."/>
            <person name="May G.D."/>
            <person name="Shapiro H."/>
            <person name="Ma J."/>
            <person name="Bustamante C.D."/>
            <person name="Schnell R.J."/>
            <person name="Main D."/>
            <person name="Gilbert D."/>
            <person name="Parida L."/>
            <person name="Kuhn D.N."/>
        </authorList>
    </citation>
    <scope>NUCLEOTIDE SEQUENCE [LARGE SCALE GENOMIC DNA]</scope>
    <source>
        <strain evidence="4">cv. Matina 1-6</strain>
    </source>
</reference>
<protein>
    <submittedName>
        <fullName evidence="3">Uncharacterized protein</fullName>
    </submittedName>
</protein>
<gene>
    <name evidence="3" type="ORF">TCM_007144</name>
</gene>
<keyword evidence="4" id="KW-1185">Reference proteome</keyword>